<evidence type="ECO:0000256" key="6">
    <source>
        <dbReference type="ARBA" id="ARBA00023033"/>
    </source>
</evidence>
<sequence length="405" mass="45883">MEKTTIFYRDGVLKLDSPFLIADIDIATVLCTALFVFGVERVFAFRRKLRSVNYLPGIRSAYPSISLIGALMSTRWWQAALNVTWIRRERLYRTHETISVVPWLFGVPYIYTSNLDVAKQILSTSQSVKGTETTVSVTLYGPNVLSTDGDEWRKHRRIMAPAFSNTLYQLVWDESLKTYRDMVSADGWLDRKTVDITELQKNTFKFALIVLGTCAFGFDFDWSAPPTIAEGEMSVQEAMRIVIDRFLFLIFAPGAESTFELAEHALTVISIRTTLQADRLLESFMQDQVRLRREELRGHTSGQYRRKDAFSMLVQANESDENAKNKLTDKDLIGNVFVMLFAGHETTANTLAATLALLAITSDAQDEVLKQIIDVVGWDRDPVSCGRRDPDIGVDSIRMRDICGL</sequence>
<dbReference type="EMBL" id="JBAHYK010000380">
    <property type="protein sequence ID" value="KAL0574637.1"/>
    <property type="molecule type" value="Genomic_DNA"/>
</dbReference>
<dbReference type="PANTHER" id="PTHR24291:SF50">
    <property type="entry name" value="BIFUNCTIONAL ALBAFLAVENONE MONOOXYGENASE_TERPENE SYNTHASE"/>
    <property type="match status" value="1"/>
</dbReference>
<keyword evidence="7" id="KW-0812">Transmembrane</keyword>
<reference evidence="8 9" key="1">
    <citation type="submission" date="2024-02" db="EMBL/GenBank/DDBJ databases">
        <title>A draft genome for the cacao thread blight pathogen Marasmius crinis-equi.</title>
        <authorList>
            <person name="Cohen S.P."/>
            <person name="Baruah I.K."/>
            <person name="Amoako-Attah I."/>
            <person name="Bukari Y."/>
            <person name="Meinhardt L.W."/>
            <person name="Bailey B.A."/>
        </authorList>
    </citation>
    <scope>NUCLEOTIDE SEQUENCE [LARGE SCALE GENOMIC DNA]</scope>
    <source>
        <strain evidence="8 9">GH-76</strain>
    </source>
</reference>
<evidence type="ECO:0000313" key="9">
    <source>
        <dbReference type="Proteomes" id="UP001465976"/>
    </source>
</evidence>
<evidence type="ECO:0000313" key="8">
    <source>
        <dbReference type="EMBL" id="KAL0574637.1"/>
    </source>
</evidence>
<dbReference type="InterPro" id="IPR001128">
    <property type="entry name" value="Cyt_P450"/>
</dbReference>
<comment type="caution">
    <text evidence="8">The sequence shown here is derived from an EMBL/GenBank/DDBJ whole genome shotgun (WGS) entry which is preliminary data.</text>
</comment>
<evidence type="ECO:0000256" key="3">
    <source>
        <dbReference type="ARBA" id="ARBA00022723"/>
    </source>
</evidence>
<proteinExistence type="inferred from homology"/>
<keyword evidence="7" id="KW-0472">Membrane</keyword>
<keyword evidence="4" id="KW-0560">Oxidoreductase</keyword>
<organism evidence="8 9">
    <name type="scientific">Marasmius crinis-equi</name>
    <dbReference type="NCBI Taxonomy" id="585013"/>
    <lineage>
        <taxon>Eukaryota</taxon>
        <taxon>Fungi</taxon>
        <taxon>Dikarya</taxon>
        <taxon>Basidiomycota</taxon>
        <taxon>Agaricomycotina</taxon>
        <taxon>Agaricomycetes</taxon>
        <taxon>Agaricomycetidae</taxon>
        <taxon>Agaricales</taxon>
        <taxon>Marasmiineae</taxon>
        <taxon>Marasmiaceae</taxon>
        <taxon>Marasmius</taxon>
    </lineage>
</organism>
<keyword evidence="6" id="KW-0503">Monooxygenase</keyword>
<evidence type="ECO:0000256" key="5">
    <source>
        <dbReference type="ARBA" id="ARBA00023004"/>
    </source>
</evidence>
<evidence type="ECO:0000256" key="1">
    <source>
        <dbReference type="ARBA" id="ARBA00010617"/>
    </source>
</evidence>
<name>A0ABR3FH00_9AGAR</name>
<comment type="similarity">
    <text evidence="1">Belongs to the cytochrome P450 family.</text>
</comment>
<dbReference type="InterPro" id="IPR050196">
    <property type="entry name" value="Cytochrome_P450_Monoox"/>
</dbReference>
<keyword evidence="9" id="KW-1185">Reference proteome</keyword>
<dbReference type="Gene3D" id="1.10.630.10">
    <property type="entry name" value="Cytochrome P450"/>
    <property type="match status" value="1"/>
</dbReference>
<dbReference type="PANTHER" id="PTHR24291">
    <property type="entry name" value="CYTOCHROME P450 FAMILY 4"/>
    <property type="match status" value="1"/>
</dbReference>
<keyword evidence="7" id="KW-1133">Transmembrane helix</keyword>
<keyword evidence="3" id="KW-0479">Metal-binding</keyword>
<accession>A0ABR3FH00</accession>
<keyword evidence="2" id="KW-0349">Heme</keyword>
<dbReference type="InterPro" id="IPR036396">
    <property type="entry name" value="Cyt_P450_sf"/>
</dbReference>
<evidence type="ECO:0000256" key="2">
    <source>
        <dbReference type="ARBA" id="ARBA00022617"/>
    </source>
</evidence>
<evidence type="ECO:0000256" key="7">
    <source>
        <dbReference type="SAM" id="Phobius"/>
    </source>
</evidence>
<evidence type="ECO:0000256" key="4">
    <source>
        <dbReference type="ARBA" id="ARBA00023002"/>
    </source>
</evidence>
<feature type="transmembrane region" description="Helical" evidence="7">
    <location>
        <begin position="20"/>
        <end position="39"/>
    </location>
</feature>
<evidence type="ECO:0008006" key="10">
    <source>
        <dbReference type="Google" id="ProtNLM"/>
    </source>
</evidence>
<dbReference type="Proteomes" id="UP001465976">
    <property type="component" value="Unassembled WGS sequence"/>
</dbReference>
<protein>
    <recommendedName>
        <fullName evidence="10">Cytochrome P450</fullName>
    </recommendedName>
</protein>
<keyword evidence="5" id="KW-0408">Iron</keyword>
<dbReference type="Pfam" id="PF00067">
    <property type="entry name" value="p450"/>
    <property type="match status" value="1"/>
</dbReference>
<dbReference type="SUPFAM" id="SSF48264">
    <property type="entry name" value="Cytochrome P450"/>
    <property type="match status" value="1"/>
</dbReference>
<gene>
    <name evidence="8" type="ORF">V5O48_007333</name>
</gene>